<accession>A0A521DCJ2</accession>
<dbReference type="RefSeq" id="WP_142714671.1">
    <property type="nucleotide sequence ID" value="NZ_FXTH01000009.1"/>
</dbReference>
<feature type="chain" id="PRO_5022118239" evidence="2">
    <location>
        <begin position="23"/>
        <end position="442"/>
    </location>
</feature>
<feature type="signal peptide" evidence="2">
    <location>
        <begin position="1"/>
        <end position="22"/>
    </location>
</feature>
<dbReference type="SUPFAM" id="SSF51338">
    <property type="entry name" value="Composite domain of metallo-dependent hydrolases"/>
    <property type="match status" value="1"/>
</dbReference>
<dbReference type="OrthoDB" id="1393708at2"/>
<sequence length="442" mass="49423">MIKLVRTVICCIALLMALPLDGQTQSIPAQAFENVIIHTADGQVIRGGTIVWRDGLIHAVGKEVAIPFDAFVRDGGDSLHVYPGFIDGMALWGSPGNNGHNGTPEEPGNPGYRRAGIQPHRFPSNHLKTNDDAFSKAVQAGFTTAALAMKGEMMPGQVDLFFINEDMSTKQLLQRGMGIVAQFKEAKGSAYPSTTMGVMAQFRQLFYDAEAQLEQQRYFAAVSSSYPAPPKEKVLEALYPVMQQQQPFFFVANSEQDIKRMFWLQDELKFKAVLVSGREAYKTARELKKRDIPVLAGIDFPEKPEWMRDEEKDKYDQELTPEQERFRERQQKAYRQHMQNIKSLQDAGVNVGFASYGLKVSDVRENLTLLKEEGGLDSPDVLHLLSQSTADILGYGQRMGDLKEGLIANFTVFNKAFSEDKARALYSISNGKVTEFESETDN</sequence>
<proteinExistence type="predicted"/>
<keyword evidence="4" id="KW-1185">Reference proteome</keyword>
<evidence type="ECO:0000256" key="2">
    <source>
        <dbReference type="SAM" id="SignalP"/>
    </source>
</evidence>
<gene>
    <name evidence="3" type="ORF">SAMN06265218_10981</name>
</gene>
<keyword evidence="2" id="KW-0732">Signal</keyword>
<evidence type="ECO:0000313" key="4">
    <source>
        <dbReference type="Proteomes" id="UP000317593"/>
    </source>
</evidence>
<dbReference type="InterPro" id="IPR011059">
    <property type="entry name" value="Metal-dep_hydrolase_composite"/>
</dbReference>
<feature type="region of interest" description="Disordered" evidence="1">
    <location>
        <begin position="96"/>
        <end position="115"/>
    </location>
</feature>
<protein>
    <submittedName>
        <fullName evidence="3">Imidazolonepropionase</fullName>
    </submittedName>
</protein>
<evidence type="ECO:0000313" key="3">
    <source>
        <dbReference type="EMBL" id="SMO68640.1"/>
    </source>
</evidence>
<evidence type="ECO:0000256" key="1">
    <source>
        <dbReference type="SAM" id="MobiDB-lite"/>
    </source>
</evidence>
<dbReference type="Gene3D" id="3.20.20.140">
    <property type="entry name" value="Metal-dependent hydrolases"/>
    <property type="match status" value="1"/>
</dbReference>
<dbReference type="AlphaFoldDB" id="A0A521DCJ2"/>
<dbReference type="EMBL" id="FXTH01000009">
    <property type="protein sequence ID" value="SMO68640.1"/>
    <property type="molecule type" value="Genomic_DNA"/>
</dbReference>
<name>A0A521DCJ2_9BACT</name>
<dbReference type="Proteomes" id="UP000317593">
    <property type="component" value="Unassembled WGS sequence"/>
</dbReference>
<dbReference type="GO" id="GO:0016810">
    <property type="term" value="F:hydrolase activity, acting on carbon-nitrogen (but not peptide) bonds"/>
    <property type="evidence" value="ECO:0007669"/>
    <property type="project" value="InterPro"/>
</dbReference>
<reference evidence="3 4" key="1">
    <citation type="submission" date="2017-05" db="EMBL/GenBank/DDBJ databases">
        <authorList>
            <person name="Varghese N."/>
            <person name="Submissions S."/>
        </authorList>
    </citation>
    <scope>NUCLEOTIDE SEQUENCE [LARGE SCALE GENOMIC DNA]</scope>
    <source>
        <strain evidence="3 4">DSM 21194</strain>
    </source>
</reference>
<organism evidence="3 4">
    <name type="scientific">Fodinibius sediminis</name>
    <dbReference type="NCBI Taxonomy" id="1214077"/>
    <lineage>
        <taxon>Bacteria</taxon>
        <taxon>Pseudomonadati</taxon>
        <taxon>Balneolota</taxon>
        <taxon>Balneolia</taxon>
        <taxon>Balneolales</taxon>
        <taxon>Balneolaceae</taxon>
        <taxon>Fodinibius</taxon>
    </lineage>
</organism>